<evidence type="ECO:0000313" key="2">
    <source>
        <dbReference type="Proteomes" id="UP000218209"/>
    </source>
</evidence>
<reference evidence="1 2" key="1">
    <citation type="submission" date="2017-03" db="EMBL/GenBank/DDBJ databases">
        <title>WGS assembly of Porphyra umbilicalis.</title>
        <authorList>
            <person name="Brawley S.H."/>
            <person name="Blouin N.A."/>
            <person name="Ficko-Blean E."/>
            <person name="Wheeler G.L."/>
            <person name="Lohr M."/>
            <person name="Goodson H.V."/>
            <person name="Jenkins J.W."/>
            <person name="Blaby-Haas C.E."/>
            <person name="Helliwell K.E."/>
            <person name="Chan C."/>
            <person name="Marriage T."/>
            <person name="Bhattacharya D."/>
            <person name="Klein A.S."/>
            <person name="Badis Y."/>
            <person name="Brodie J."/>
            <person name="Cao Y."/>
            <person name="Collen J."/>
            <person name="Dittami S.M."/>
            <person name="Gachon C.M."/>
            <person name="Green B.R."/>
            <person name="Karpowicz S."/>
            <person name="Kim J.W."/>
            <person name="Kudahl U."/>
            <person name="Lin S."/>
            <person name="Michel G."/>
            <person name="Mittag M."/>
            <person name="Olson B.J."/>
            <person name="Pangilinan J."/>
            <person name="Peng Y."/>
            <person name="Qiu H."/>
            <person name="Shu S."/>
            <person name="Singer J.T."/>
            <person name="Smith A.G."/>
            <person name="Sprecher B.N."/>
            <person name="Wagner V."/>
            <person name="Wang W."/>
            <person name="Wang Z.-Y."/>
            <person name="Yan J."/>
            <person name="Yarish C."/>
            <person name="Zoeuner-Riek S."/>
            <person name="Zhuang Y."/>
            <person name="Zou Y."/>
            <person name="Lindquist E.A."/>
            <person name="Grimwood J."/>
            <person name="Barry K."/>
            <person name="Rokhsar D.S."/>
            <person name="Schmutz J."/>
            <person name="Stiller J.W."/>
            <person name="Grossman A.R."/>
            <person name="Prochnik S.E."/>
        </authorList>
    </citation>
    <scope>NUCLEOTIDE SEQUENCE [LARGE SCALE GENOMIC DNA]</scope>
    <source>
        <strain evidence="1">4086291</strain>
    </source>
</reference>
<organism evidence="1 2">
    <name type="scientific">Porphyra umbilicalis</name>
    <name type="common">Purple laver</name>
    <name type="synonym">Red alga</name>
    <dbReference type="NCBI Taxonomy" id="2786"/>
    <lineage>
        <taxon>Eukaryota</taxon>
        <taxon>Rhodophyta</taxon>
        <taxon>Bangiophyceae</taxon>
        <taxon>Bangiales</taxon>
        <taxon>Bangiaceae</taxon>
        <taxon>Porphyra</taxon>
    </lineage>
</organism>
<protein>
    <submittedName>
        <fullName evidence="1">Uncharacterized protein</fullName>
    </submittedName>
</protein>
<dbReference type="AlphaFoldDB" id="A0A1X6PHJ8"/>
<keyword evidence="2" id="KW-1185">Reference proteome</keyword>
<proteinExistence type="predicted"/>
<sequence>MAVVADANPDRATNGRAVGTSADDVAAFWTVLYASVTAWEERGRVAPELVNVDVQGALRTVVDRLRGRAAAMAVLRPEMGWLGDFFVADPDAQQEMVAALGDEDDGGRGEAVLVGLGTLVNQLHLFPVNAYGGLLERLITVYDFAIREVYGNDTRVETTRFKPEPLRFESQLVKFIDASR</sequence>
<dbReference type="Proteomes" id="UP000218209">
    <property type="component" value="Unassembled WGS sequence"/>
</dbReference>
<accession>A0A1X6PHJ8</accession>
<gene>
    <name evidence="1" type="ORF">BU14_0056s0057</name>
</gene>
<dbReference type="EMBL" id="KV918778">
    <property type="protein sequence ID" value="OSX80275.1"/>
    <property type="molecule type" value="Genomic_DNA"/>
</dbReference>
<evidence type="ECO:0000313" key="1">
    <source>
        <dbReference type="EMBL" id="OSX80275.1"/>
    </source>
</evidence>
<name>A0A1X6PHJ8_PORUM</name>